<reference evidence="3 5" key="3">
    <citation type="submission" date="2020-03" db="EMBL/GenBank/DDBJ databases">
        <title>Bacillus aquiflavi sp. nov., isolated from yellow water of strong flavor Chinese baijiu in Yibin region of China.</title>
        <authorList>
            <person name="Xie J."/>
        </authorList>
    </citation>
    <scope>NUCLEOTIDE SEQUENCE [LARGE SCALE GENOMIC DNA]</scope>
    <source>
        <strain evidence="3 5">Gsoil 114</strain>
    </source>
</reference>
<evidence type="ECO:0000313" key="2">
    <source>
        <dbReference type="EMBL" id="KHD85566.1"/>
    </source>
</evidence>
<feature type="domain" description="FAS1-like dehydratase" evidence="1">
    <location>
        <begin position="7"/>
        <end position="56"/>
    </location>
</feature>
<sequence length="134" mass="15683">MQTKSYSFLFTKAEVHQFIHLVGDQNPIYYSDKTAKSYGYRTIPVPPTMPTIVYKIIKTPWKLTAPVIHRRQTCTCHQIMYIDQPYTGFITLTKHIQRQKKTFISQDLKIYDHNKQLCFTGTTELIAGDLLEDH</sequence>
<evidence type="ECO:0000313" key="3">
    <source>
        <dbReference type="EMBL" id="NEY21362.1"/>
    </source>
</evidence>
<dbReference type="InterPro" id="IPR039569">
    <property type="entry name" value="FAS1-like_DH_region"/>
</dbReference>
<dbReference type="Gene3D" id="3.10.129.10">
    <property type="entry name" value="Hotdog Thioesterase"/>
    <property type="match status" value="1"/>
</dbReference>
<evidence type="ECO:0000313" key="5">
    <source>
        <dbReference type="Proteomes" id="UP000476934"/>
    </source>
</evidence>
<keyword evidence="5" id="KW-1185">Reference proteome</keyword>
<dbReference type="Pfam" id="PF13452">
    <property type="entry name" value="FAS1_DH_region"/>
    <property type="match status" value="1"/>
</dbReference>
<name>A0A0A6VDA6_9BACI</name>
<comment type="caution">
    <text evidence="2">The sequence shown here is derived from an EMBL/GenBank/DDBJ whole genome shotgun (WGS) entry which is preliminary data.</text>
</comment>
<organism evidence="2 4">
    <name type="scientific">Heyndrickxia ginsengihumi</name>
    <dbReference type="NCBI Taxonomy" id="363870"/>
    <lineage>
        <taxon>Bacteria</taxon>
        <taxon>Bacillati</taxon>
        <taxon>Bacillota</taxon>
        <taxon>Bacilli</taxon>
        <taxon>Bacillales</taxon>
        <taxon>Bacillaceae</taxon>
        <taxon>Heyndrickxia</taxon>
    </lineage>
</organism>
<dbReference type="SUPFAM" id="SSF54637">
    <property type="entry name" value="Thioesterase/thiol ester dehydrase-isomerase"/>
    <property type="match status" value="1"/>
</dbReference>
<evidence type="ECO:0000313" key="4">
    <source>
        <dbReference type="Proteomes" id="UP000030588"/>
    </source>
</evidence>
<reference evidence="2 4" key="1">
    <citation type="submission" date="2014-10" db="EMBL/GenBank/DDBJ databases">
        <title>Draft genome of phytase producing Bacillus ginsengihumi strain M2.11.</title>
        <authorList>
            <person name="Toymentseva A."/>
            <person name="Boulygina E.A."/>
            <person name="Kazakov S.V."/>
            <person name="Kayumov I."/>
            <person name="Suleimanova A.D."/>
            <person name="Mardanova A.M."/>
            <person name="Maria S.N."/>
            <person name="Sergey M.Y."/>
            <person name="Sharipova M.R."/>
        </authorList>
    </citation>
    <scope>NUCLEOTIDE SEQUENCE [LARGE SCALE GENOMIC DNA]</scope>
    <source>
        <strain evidence="2 4">M2.11</strain>
    </source>
</reference>
<dbReference type="RefSeq" id="WP_025730512.1">
    <property type="nucleotide sequence ID" value="NZ_JAAIWK010000032.1"/>
</dbReference>
<dbReference type="Proteomes" id="UP000030588">
    <property type="component" value="Unassembled WGS sequence"/>
</dbReference>
<reference evidence="3" key="2">
    <citation type="submission" date="2020-02" db="EMBL/GenBank/DDBJ databases">
        <authorList>
            <person name="Feng H."/>
        </authorList>
    </citation>
    <scope>NUCLEOTIDE SEQUENCE [LARGE SCALE GENOMIC DNA]</scope>
    <source>
        <strain evidence="3">Gsoil 114</strain>
    </source>
</reference>
<dbReference type="EMBL" id="JAAIWK010000032">
    <property type="protein sequence ID" value="NEY21362.1"/>
    <property type="molecule type" value="Genomic_DNA"/>
</dbReference>
<protein>
    <submittedName>
        <fullName evidence="3">MaoC family dehydratase</fullName>
    </submittedName>
</protein>
<evidence type="ECO:0000259" key="1">
    <source>
        <dbReference type="Pfam" id="PF13452"/>
    </source>
</evidence>
<dbReference type="InterPro" id="IPR029069">
    <property type="entry name" value="HotDog_dom_sf"/>
</dbReference>
<accession>A0A0A6VDA6</accession>
<gene>
    <name evidence="3" type="ORF">G4D61_15565</name>
    <name evidence="2" type="ORF">NG54_08370</name>
</gene>
<dbReference type="AlphaFoldDB" id="A0A0A6VDA6"/>
<dbReference type="Proteomes" id="UP000476934">
    <property type="component" value="Unassembled WGS sequence"/>
</dbReference>
<dbReference type="STRING" id="363870.NG54_08370"/>
<proteinExistence type="predicted"/>
<dbReference type="EMBL" id="JRUN01000020">
    <property type="protein sequence ID" value="KHD85566.1"/>
    <property type="molecule type" value="Genomic_DNA"/>
</dbReference>
<dbReference type="OrthoDB" id="160199at2"/>